<dbReference type="Proteomes" id="UP000215914">
    <property type="component" value="Chromosome 3"/>
</dbReference>
<organism evidence="3 4">
    <name type="scientific">Helianthus annuus</name>
    <name type="common">Common sunflower</name>
    <dbReference type="NCBI Taxonomy" id="4232"/>
    <lineage>
        <taxon>Eukaryota</taxon>
        <taxon>Viridiplantae</taxon>
        <taxon>Streptophyta</taxon>
        <taxon>Embryophyta</taxon>
        <taxon>Tracheophyta</taxon>
        <taxon>Spermatophyta</taxon>
        <taxon>Magnoliopsida</taxon>
        <taxon>eudicotyledons</taxon>
        <taxon>Gunneridae</taxon>
        <taxon>Pentapetalae</taxon>
        <taxon>asterids</taxon>
        <taxon>campanulids</taxon>
        <taxon>Asterales</taxon>
        <taxon>Asteraceae</taxon>
        <taxon>Asteroideae</taxon>
        <taxon>Heliantheae alliance</taxon>
        <taxon>Heliantheae</taxon>
        <taxon>Helianthus</taxon>
    </lineage>
</organism>
<keyword evidence="4" id="KW-1185">Reference proteome</keyword>
<dbReference type="Pfam" id="PF06507">
    <property type="entry name" value="ARF_AD"/>
    <property type="match status" value="1"/>
</dbReference>
<accession>A0A251V4D2</accession>
<feature type="domain" description="Auxin response factor" evidence="1">
    <location>
        <begin position="65"/>
        <end position="124"/>
    </location>
</feature>
<evidence type="ECO:0000259" key="1">
    <source>
        <dbReference type="Pfam" id="PF06507"/>
    </source>
</evidence>
<dbReference type="PANTHER" id="PTHR31384:SF9">
    <property type="entry name" value="AUXIN RESPONSE FACTOR 19"/>
    <property type="match status" value="1"/>
</dbReference>
<reference evidence="2 4" key="1">
    <citation type="journal article" date="2017" name="Nature">
        <title>The sunflower genome provides insights into oil metabolism, flowering and Asterid evolution.</title>
        <authorList>
            <person name="Badouin H."/>
            <person name="Gouzy J."/>
            <person name="Grassa C.J."/>
            <person name="Murat F."/>
            <person name="Staton S.E."/>
            <person name="Cottret L."/>
            <person name="Lelandais-Briere C."/>
            <person name="Owens G.L."/>
            <person name="Carrere S."/>
            <person name="Mayjonade B."/>
            <person name="Legrand L."/>
            <person name="Gill N."/>
            <person name="Kane N.C."/>
            <person name="Bowers J.E."/>
            <person name="Hubner S."/>
            <person name="Bellec A."/>
            <person name="Berard A."/>
            <person name="Berges H."/>
            <person name="Blanchet N."/>
            <person name="Boniface M.C."/>
            <person name="Brunel D."/>
            <person name="Catrice O."/>
            <person name="Chaidir N."/>
            <person name="Claudel C."/>
            <person name="Donnadieu C."/>
            <person name="Faraut T."/>
            <person name="Fievet G."/>
            <person name="Helmstetter N."/>
            <person name="King M."/>
            <person name="Knapp S.J."/>
            <person name="Lai Z."/>
            <person name="Le Paslier M.C."/>
            <person name="Lippi Y."/>
            <person name="Lorenzon L."/>
            <person name="Mandel J.R."/>
            <person name="Marage G."/>
            <person name="Marchand G."/>
            <person name="Marquand E."/>
            <person name="Bret-Mestries E."/>
            <person name="Morien E."/>
            <person name="Nambeesan S."/>
            <person name="Nguyen T."/>
            <person name="Pegot-Espagnet P."/>
            <person name="Pouilly N."/>
            <person name="Raftis F."/>
            <person name="Sallet E."/>
            <person name="Schiex T."/>
            <person name="Thomas J."/>
            <person name="Vandecasteele C."/>
            <person name="Vares D."/>
            <person name="Vear F."/>
            <person name="Vautrin S."/>
            <person name="Crespi M."/>
            <person name="Mangin B."/>
            <person name="Burke J.M."/>
            <person name="Salse J."/>
            <person name="Munos S."/>
            <person name="Vincourt P."/>
            <person name="Rieseberg L.H."/>
            <person name="Langlade N.B."/>
        </authorList>
    </citation>
    <scope>NUCLEOTIDE SEQUENCE [LARGE SCALE GENOMIC DNA]</scope>
    <source>
        <strain evidence="4">cv. SF193</strain>
        <tissue evidence="2">Leaves</tissue>
    </source>
</reference>
<reference evidence="3" key="2">
    <citation type="submission" date="2017-02" db="EMBL/GenBank/DDBJ databases">
        <title>Sunflower complete genome.</title>
        <authorList>
            <person name="Langlade N."/>
            <person name="Munos S."/>
        </authorList>
    </citation>
    <scope>NUCLEOTIDE SEQUENCE [LARGE SCALE GENOMIC DNA]</scope>
    <source>
        <tissue evidence="3">Leaves</tissue>
    </source>
</reference>
<dbReference type="InterPro" id="IPR010525">
    <property type="entry name" value="ARF_dom"/>
</dbReference>
<dbReference type="PANTHER" id="PTHR31384">
    <property type="entry name" value="AUXIN RESPONSE FACTOR 4-RELATED"/>
    <property type="match status" value="1"/>
</dbReference>
<dbReference type="Gene3D" id="2.30.30.1040">
    <property type="match status" value="1"/>
</dbReference>
<protein>
    <submittedName>
        <fullName evidence="2 3">Auxin response factor</fullName>
    </submittedName>
</protein>
<dbReference type="Gramene" id="mRNA:HanXRQr2_Chr03g0093321">
    <property type="protein sequence ID" value="mRNA:HanXRQr2_Chr03g0093321"/>
    <property type="gene ID" value="HanXRQr2_Chr03g0093321"/>
</dbReference>
<evidence type="ECO:0000313" key="3">
    <source>
        <dbReference type="EMBL" id="OTG30460.1"/>
    </source>
</evidence>
<name>A0A251V4D2_HELAN</name>
<dbReference type="EMBL" id="CM007892">
    <property type="protein sequence ID" value="OTG30460.1"/>
    <property type="molecule type" value="Genomic_DNA"/>
</dbReference>
<sequence length="126" mass="15031">MWWWLGSVRRLGGPRCVAVKLKMECSGLWLKMARPRKFVLYSRLNEAKEKYSDGWLCFWTSPSEFVIPLAKYYKAVYSNQISLGMWFQMMFETKESGTRMYMGTIISDLNGVRWKNSQWRNLQLYS</sequence>
<dbReference type="InParanoid" id="A0A251V4D2"/>
<dbReference type="InterPro" id="IPR044835">
    <property type="entry name" value="ARF_plant"/>
</dbReference>
<dbReference type="EMBL" id="MNCJ02000318">
    <property type="protein sequence ID" value="KAF5813019.1"/>
    <property type="molecule type" value="Genomic_DNA"/>
</dbReference>
<evidence type="ECO:0000313" key="4">
    <source>
        <dbReference type="Proteomes" id="UP000215914"/>
    </source>
</evidence>
<proteinExistence type="predicted"/>
<gene>
    <name evidence="3" type="ORF">HannXRQ_Chr03g0064781</name>
    <name evidence="2" type="ORF">HanXRQr2_Chr03g0093321</name>
</gene>
<evidence type="ECO:0000313" key="2">
    <source>
        <dbReference type="EMBL" id="KAF5813019.1"/>
    </source>
</evidence>
<dbReference type="GO" id="GO:0003677">
    <property type="term" value="F:DNA binding"/>
    <property type="evidence" value="ECO:0007669"/>
    <property type="project" value="InterPro"/>
</dbReference>
<reference evidence="2" key="3">
    <citation type="submission" date="2020-06" db="EMBL/GenBank/DDBJ databases">
        <title>Helianthus annuus Genome sequencing and assembly Release 2.</title>
        <authorList>
            <person name="Gouzy J."/>
            <person name="Langlade N."/>
            <person name="Munos S."/>
        </authorList>
    </citation>
    <scope>NUCLEOTIDE SEQUENCE</scope>
    <source>
        <tissue evidence="2">Leaves</tissue>
    </source>
</reference>
<dbReference type="AlphaFoldDB" id="A0A251V4D2"/>
<dbReference type="GO" id="GO:0006355">
    <property type="term" value="P:regulation of DNA-templated transcription"/>
    <property type="evidence" value="ECO:0007669"/>
    <property type="project" value="InterPro"/>
</dbReference>
<dbReference type="OrthoDB" id="1928202at2759"/>
<dbReference type="STRING" id="4232.A0A251V4D2"/>
<dbReference type="GO" id="GO:0005634">
    <property type="term" value="C:nucleus"/>
    <property type="evidence" value="ECO:0007669"/>
    <property type="project" value="InterPro"/>
</dbReference>
<dbReference type="GO" id="GO:0009725">
    <property type="term" value="P:response to hormone"/>
    <property type="evidence" value="ECO:0007669"/>
    <property type="project" value="InterPro"/>
</dbReference>